<dbReference type="InterPro" id="IPR035965">
    <property type="entry name" value="PAS-like_dom_sf"/>
</dbReference>
<dbReference type="SMART" id="SM00387">
    <property type="entry name" value="HATPase_c"/>
    <property type="match status" value="1"/>
</dbReference>
<dbReference type="Gene3D" id="3.30.450.20">
    <property type="entry name" value="PAS domain"/>
    <property type="match status" value="1"/>
</dbReference>
<comment type="function">
    <text evidence="11">Member of the two-component regulatory system NtrB/NtrC, which controls expression of the nitrogen-regulated (ntr) genes in response to nitrogen limitation. Under conditions of nitrogen limitation, NtrB autophosphorylates and transfers the phosphoryl group to NtrC. In the presence of nitrogen, acts as a phosphatase that dephosphorylates and inactivates NtrC.</text>
</comment>
<keyword evidence="3" id="KW-0597">Phosphoprotein</keyword>
<dbReference type="Pfam" id="PF00512">
    <property type="entry name" value="HisKA"/>
    <property type="match status" value="1"/>
</dbReference>
<keyword evidence="7" id="KW-0378">Hydrolase</keyword>
<dbReference type="AlphaFoldDB" id="A0A5B7YB01"/>
<dbReference type="InterPro" id="IPR036890">
    <property type="entry name" value="HATPase_C_sf"/>
</dbReference>
<dbReference type="GO" id="GO:0016787">
    <property type="term" value="F:hydrolase activity"/>
    <property type="evidence" value="ECO:0007669"/>
    <property type="project" value="UniProtKB-KW"/>
</dbReference>
<dbReference type="NCBIfam" id="NF008293">
    <property type="entry name" value="PRK11073.1"/>
    <property type="match status" value="1"/>
</dbReference>
<dbReference type="EC" id="2.7.13.3" evidence="2"/>
<dbReference type="SUPFAM" id="SSF55874">
    <property type="entry name" value="ATPase domain of HSP90 chaperone/DNA topoisomerase II/histidine kinase"/>
    <property type="match status" value="1"/>
</dbReference>
<keyword evidence="5" id="KW-0547">Nucleotide-binding</keyword>
<dbReference type="SMART" id="SM00091">
    <property type="entry name" value="PAS"/>
    <property type="match status" value="1"/>
</dbReference>
<name>A0A5B7YB01_9ALTE</name>
<dbReference type="InterPro" id="IPR004358">
    <property type="entry name" value="Sig_transdc_His_kin-like_C"/>
</dbReference>
<dbReference type="SMART" id="SM00388">
    <property type="entry name" value="HisKA"/>
    <property type="match status" value="1"/>
</dbReference>
<dbReference type="Gene3D" id="1.10.287.130">
    <property type="match status" value="1"/>
</dbReference>
<gene>
    <name evidence="16" type="ORF">FBQ74_03920</name>
</gene>
<dbReference type="GO" id="GO:0006355">
    <property type="term" value="P:regulation of DNA-templated transcription"/>
    <property type="evidence" value="ECO:0007669"/>
    <property type="project" value="InterPro"/>
</dbReference>
<keyword evidence="9" id="KW-0902">Two-component regulatory system</keyword>
<evidence type="ECO:0000313" key="16">
    <source>
        <dbReference type="EMBL" id="QCZ92670.1"/>
    </source>
</evidence>
<evidence type="ECO:0000256" key="13">
    <source>
        <dbReference type="ARBA" id="ARBA00042313"/>
    </source>
</evidence>
<dbReference type="PROSITE" id="PS50109">
    <property type="entry name" value="HIS_KIN"/>
    <property type="match status" value="1"/>
</dbReference>
<sequence>MHGFAQAPFNLLDNLNTALVMVDDQLNIVYANHAGEALFETGTKQLYGHPLYDFFLPGAIKQSRLKAAMRRGEDFTENEVRLVFKDNRFVMADLTVTNLQVESRARLLFEVRQIDQQKRISRENLQNAQHYAARELVRGLAHEIKNPLGGIRGAAQLLEKELNSDELREFTQMIIEQSDRLRSLVDRLLGPNALPRLQWSNLHQALEKVRSLMRVDSDNPITIIRDYDPSIPDIHADQDMIQQAVLNIIRNSVQALTEAATENPRIRLQTRIERQMTIQGKRHPLVAKITIADNGPGIPDEIKDTLFYPMVSSKKHGSGLGLSIAQTLINHHGGRIDVDSHAGHTEFALYLPIDRKELIDEQ</sequence>
<dbReference type="PRINTS" id="PR00344">
    <property type="entry name" value="BCTRLSENSOR"/>
</dbReference>
<keyword evidence="10" id="KW-0535">Nitrogen fixation</keyword>
<comment type="catalytic activity">
    <reaction evidence="1">
        <text>ATP + protein L-histidine = ADP + protein N-phospho-L-histidine.</text>
        <dbReference type="EC" id="2.7.13.3"/>
    </reaction>
</comment>
<evidence type="ECO:0000256" key="4">
    <source>
        <dbReference type="ARBA" id="ARBA00022679"/>
    </source>
</evidence>
<evidence type="ECO:0000256" key="11">
    <source>
        <dbReference type="ARBA" id="ARBA00037696"/>
    </source>
</evidence>
<keyword evidence="17" id="KW-1185">Reference proteome</keyword>
<keyword evidence="4" id="KW-0808">Transferase</keyword>
<dbReference type="RefSeq" id="WP_139755419.1">
    <property type="nucleotide sequence ID" value="NZ_CP039852.1"/>
</dbReference>
<accession>A0A5B7YB01</accession>
<dbReference type="GO" id="GO:0000155">
    <property type="term" value="F:phosphorelay sensor kinase activity"/>
    <property type="evidence" value="ECO:0007669"/>
    <property type="project" value="InterPro"/>
</dbReference>
<keyword evidence="8" id="KW-0067">ATP-binding</keyword>
<evidence type="ECO:0000256" key="9">
    <source>
        <dbReference type="ARBA" id="ARBA00023012"/>
    </source>
</evidence>
<protein>
    <recommendedName>
        <fullName evidence="12">Sensory histidine kinase/phosphatase NtrB</fullName>
        <ecNumber evidence="2">2.7.13.3</ecNumber>
    </recommendedName>
    <alternativeName>
        <fullName evidence="13">Nitrogen regulation protein NR(II)</fullName>
    </alternativeName>
    <alternativeName>
        <fullName evidence="14">Nitrogen regulator II</fullName>
    </alternativeName>
</protein>
<dbReference type="EMBL" id="CP039852">
    <property type="protein sequence ID" value="QCZ92670.1"/>
    <property type="molecule type" value="Genomic_DNA"/>
</dbReference>
<dbReference type="InterPro" id="IPR003594">
    <property type="entry name" value="HATPase_dom"/>
</dbReference>
<evidence type="ECO:0000256" key="10">
    <source>
        <dbReference type="ARBA" id="ARBA00023231"/>
    </source>
</evidence>
<dbReference type="GO" id="GO:0005524">
    <property type="term" value="F:ATP binding"/>
    <property type="evidence" value="ECO:0007669"/>
    <property type="project" value="UniProtKB-KW"/>
</dbReference>
<dbReference type="InterPro" id="IPR003661">
    <property type="entry name" value="HisK_dim/P_dom"/>
</dbReference>
<dbReference type="CDD" id="cd00082">
    <property type="entry name" value="HisKA"/>
    <property type="match status" value="1"/>
</dbReference>
<evidence type="ECO:0000256" key="6">
    <source>
        <dbReference type="ARBA" id="ARBA00022777"/>
    </source>
</evidence>
<evidence type="ECO:0000256" key="5">
    <source>
        <dbReference type="ARBA" id="ARBA00022741"/>
    </source>
</evidence>
<evidence type="ECO:0000256" key="12">
    <source>
        <dbReference type="ARBA" id="ARBA00039567"/>
    </source>
</evidence>
<proteinExistence type="predicted"/>
<evidence type="ECO:0000256" key="14">
    <source>
        <dbReference type="ARBA" id="ARBA00043094"/>
    </source>
</evidence>
<evidence type="ECO:0000256" key="7">
    <source>
        <dbReference type="ARBA" id="ARBA00022801"/>
    </source>
</evidence>
<feature type="domain" description="Histidine kinase" evidence="15">
    <location>
        <begin position="139"/>
        <end position="355"/>
    </location>
</feature>
<dbReference type="Gene3D" id="3.30.565.10">
    <property type="entry name" value="Histidine kinase-like ATPase, C-terminal domain"/>
    <property type="match status" value="1"/>
</dbReference>
<evidence type="ECO:0000256" key="8">
    <source>
        <dbReference type="ARBA" id="ARBA00022840"/>
    </source>
</evidence>
<dbReference type="InterPro" id="IPR000014">
    <property type="entry name" value="PAS"/>
</dbReference>
<evidence type="ECO:0000259" key="15">
    <source>
        <dbReference type="PROSITE" id="PS50109"/>
    </source>
</evidence>
<evidence type="ECO:0000256" key="2">
    <source>
        <dbReference type="ARBA" id="ARBA00012438"/>
    </source>
</evidence>
<dbReference type="SUPFAM" id="SSF47384">
    <property type="entry name" value="Homodimeric domain of signal transducing histidine kinase"/>
    <property type="match status" value="1"/>
</dbReference>
<reference evidence="16 17" key="1">
    <citation type="submission" date="2019-04" db="EMBL/GenBank/DDBJ databases">
        <title>Salinimonas iocasae sp. nov., a halophilic bacterium isolated from the outer tube casing of tubeworms in Okinawa Trough.</title>
        <authorList>
            <person name="Zhang H."/>
            <person name="Wang H."/>
            <person name="Li C."/>
        </authorList>
    </citation>
    <scope>NUCLEOTIDE SEQUENCE [LARGE SCALE GENOMIC DNA]</scope>
    <source>
        <strain evidence="16 17">KX18D6</strain>
    </source>
</reference>
<dbReference type="Proteomes" id="UP000304912">
    <property type="component" value="Chromosome"/>
</dbReference>
<dbReference type="KEGG" id="salk:FBQ74_03920"/>
<dbReference type="CDD" id="cd00130">
    <property type="entry name" value="PAS"/>
    <property type="match status" value="1"/>
</dbReference>
<dbReference type="Pfam" id="PF00989">
    <property type="entry name" value="PAS"/>
    <property type="match status" value="1"/>
</dbReference>
<dbReference type="InterPro" id="IPR013767">
    <property type="entry name" value="PAS_fold"/>
</dbReference>
<dbReference type="InterPro" id="IPR036097">
    <property type="entry name" value="HisK_dim/P_sf"/>
</dbReference>
<dbReference type="PANTHER" id="PTHR43065:SF16">
    <property type="entry name" value="SENSORY HISTIDINE KINASE_PHOSPHATASE NTRB"/>
    <property type="match status" value="1"/>
</dbReference>
<keyword evidence="6" id="KW-0418">Kinase</keyword>
<dbReference type="OrthoDB" id="9789238at2"/>
<dbReference type="Pfam" id="PF02518">
    <property type="entry name" value="HATPase_c"/>
    <property type="match status" value="1"/>
</dbReference>
<dbReference type="SUPFAM" id="SSF55785">
    <property type="entry name" value="PYP-like sensor domain (PAS domain)"/>
    <property type="match status" value="1"/>
</dbReference>
<evidence type="ECO:0000256" key="3">
    <source>
        <dbReference type="ARBA" id="ARBA00022553"/>
    </source>
</evidence>
<organism evidence="16 17">
    <name type="scientific">Salinimonas iocasae</name>
    <dbReference type="NCBI Taxonomy" id="2572577"/>
    <lineage>
        <taxon>Bacteria</taxon>
        <taxon>Pseudomonadati</taxon>
        <taxon>Pseudomonadota</taxon>
        <taxon>Gammaproteobacteria</taxon>
        <taxon>Alteromonadales</taxon>
        <taxon>Alteromonadaceae</taxon>
        <taxon>Alteromonas/Salinimonas group</taxon>
        <taxon>Salinimonas</taxon>
    </lineage>
</organism>
<evidence type="ECO:0000256" key="1">
    <source>
        <dbReference type="ARBA" id="ARBA00000085"/>
    </source>
</evidence>
<evidence type="ECO:0000313" key="17">
    <source>
        <dbReference type="Proteomes" id="UP000304912"/>
    </source>
</evidence>
<dbReference type="PANTHER" id="PTHR43065">
    <property type="entry name" value="SENSOR HISTIDINE KINASE"/>
    <property type="match status" value="1"/>
</dbReference>
<dbReference type="InterPro" id="IPR005467">
    <property type="entry name" value="His_kinase_dom"/>
</dbReference>